<dbReference type="RefSeq" id="WP_243395011.1">
    <property type="nucleotide sequence ID" value="NZ_PVUF01000008.1"/>
</dbReference>
<dbReference type="AlphaFoldDB" id="A0A2T1AEI0"/>
<proteinExistence type="predicted"/>
<dbReference type="Gene3D" id="3.40.50.300">
    <property type="entry name" value="P-loop containing nucleotide triphosphate hydrolases"/>
    <property type="match status" value="1"/>
</dbReference>
<evidence type="ECO:0000313" key="2">
    <source>
        <dbReference type="Proteomes" id="UP000237718"/>
    </source>
</evidence>
<dbReference type="GO" id="GO:0016301">
    <property type="term" value="F:kinase activity"/>
    <property type="evidence" value="ECO:0007669"/>
    <property type="project" value="UniProtKB-KW"/>
</dbReference>
<reference evidence="1 2" key="1">
    <citation type="submission" date="2018-03" db="EMBL/GenBank/DDBJ databases">
        <title>Genomic Encyclopedia of Archaeal and Bacterial Type Strains, Phase II (KMG-II): from individual species to whole genera.</title>
        <authorList>
            <person name="Goeker M."/>
        </authorList>
    </citation>
    <scope>NUCLEOTIDE SEQUENCE [LARGE SCALE GENOMIC DNA]</scope>
    <source>
        <strain evidence="1 2">DSM 25328</strain>
    </source>
</reference>
<gene>
    <name evidence="1" type="ORF">CLV89_10893</name>
</gene>
<keyword evidence="1" id="KW-0808">Transferase</keyword>
<dbReference type="EMBL" id="PVUF01000008">
    <property type="protein sequence ID" value="PRZ46947.1"/>
    <property type="molecule type" value="Genomic_DNA"/>
</dbReference>
<keyword evidence="1" id="KW-0418">Kinase</keyword>
<dbReference type="InterPro" id="IPR027597">
    <property type="entry name" value="HprK-rel_B"/>
</dbReference>
<dbReference type="InterPro" id="IPR027417">
    <property type="entry name" value="P-loop_NTPase"/>
</dbReference>
<accession>A0A2T1AEI0</accession>
<dbReference type="SUPFAM" id="SSF53795">
    <property type="entry name" value="PEP carboxykinase-like"/>
    <property type="match status" value="1"/>
</dbReference>
<comment type="caution">
    <text evidence="1">The sequence shown here is derived from an EMBL/GenBank/DDBJ whole genome shotgun (WGS) entry which is preliminary data.</text>
</comment>
<organism evidence="1 2">
    <name type="scientific">Tritonibacter scottomollicae</name>
    <name type="common">Epibacterium scottomollicae</name>
    <dbReference type="NCBI Taxonomy" id="483013"/>
    <lineage>
        <taxon>Bacteria</taxon>
        <taxon>Pseudomonadati</taxon>
        <taxon>Pseudomonadota</taxon>
        <taxon>Alphaproteobacteria</taxon>
        <taxon>Rhodobacterales</taxon>
        <taxon>Paracoccaceae</taxon>
        <taxon>Tritonibacter</taxon>
    </lineage>
</organism>
<dbReference type="Proteomes" id="UP000237718">
    <property type="component" value="Unassembled WGS sequence"/>
</dbReference>
<dbReference type="NCBIfam" id="TIGR04355">
    <property type="entry name" value="HprK_rel_B"/>
    <property type="match status" value="1"/>
</dbReference>
<sequence length="362" mass="39623">MSLTTVSDIAAQLELSGAQAAEPLGLRVGPVSVCILCEGPLRDVLADYFKEATDVVANPDITVHVVEGQTLDRAPAWQDWAREPGKTGRKDAIHELTDGRLIHKRRTGVTFLQSIDLLVAFGPVTENANQVVNFVNTQVLNNRQRAGWQICHAAAVSKGGRTLAIAGLSGGGKSTSILRMMDIPGMSFMTNDRLLVQADGLGAQGLGIPKHPRINPGTILGNDRLHDMLSAQRKAELRAMPADDLWQLEEKYDLFISDIYGAGRITYAAPLTDFWVLNWQRDEEQVTMIEEVDLAARPDLLAAIMKSAGPFYQFPDGSFLRDTAAPDPEGYLAALRNVRVQEVTGRLDFDAIAYLGRELFDD</sequence>
<evidence type="ECO:0000313" key="1">
    <source>
        <dbReference type="EMBL" id="PRZ46947.1"/>
    </source>
</evidence>
<protein>
    <submittedName>
        <fullName evidence="1">HprK-related kinase B</fullName>
    </submittedName>
</protein>
<name>A0A2T1AEI0_TRISK</name>